<organism evidence="4 5">
    <name type="scientific">Flavilitoribacter nigricans (strain ATCC 23147 / DSM 23189 / NBRC 102662 / NCIMB 1420 / SS-2)</name>
    <name type="common">Lewinella nigricans</name>
    <dbReference type="NCBI Taxonomy" id="1122177"/>
    <lineage>
        <taxon>Bacteria</taxon>
        <taxon>Pseudomonadati</taxon>
        <taxon>Bacteroidota</taxon>
        <taxon>Saprospiria</taxon>
        <taxon>Saprospirales</taxon>
        <taxon>Lewinellaceae</taxon>
        <taxon>Flavilitoribacter</taxon>
    </lineage>
</organism>
<dbReference type="Gene3D" id="3.40.50.1820">
    <property type="entry name" value="alpha/beta hydrolase"/>
    <property type="match status" value="1"/>
</dbReference>
<accession>A0A2D0NF73</accession>
<dbReference type="RefSeq" id="WP_099149470.1">
    <property type="nucleotide sequence ID" value="NZ_PDUD01000011.1"/>
</dbReference>
<evidence type="ECO:0000256" key="1">
    <source>
        <dbReference type="ARBA" id="ARBA00022801"/>
    </source>
</evidence>
<dbReference type="SUPFAM" id="SSF53474">
    <property type="entry name" value="alpha/beta-Hydrolases"/>
    <property type="match status" value="1"/>
</dbReference>
<evidence type="ECO:0000313" key="4">
    <source>
        <dbReference type="EMBL" id="PHN07135.1"/>
    </source>
</evidence>
<dbReference type="GO" id="GO:0006508">
    <property type="term" value="P:proteolysis"/>
    <property type="evidence" value="ECO:0007669"/>
    <property type="project" value="InterPro"/>
</dbReference>
<sequence length="928" mass="105731">MSHYLRLCTFLVPFFFSGLLITPAFAQPAAKKQLEIEDLTQWNNITSNRISADGRWVVYTLDSEDGDPTTIVYDGQKNEDHTFERADDFQISYDGQFVAFLIHPAEDTVKDMRRRKVDKNALPGDTLAILSLTDQQLTRIPEVKNFKMPEKWDGWIAYLTVESMPADTSEAKRPKKAKKKNYERLVIRNLKSGRETIVDKVESYELAEKGSAIAWVTEGQDSTVAPGVYRLDPNAGKIQPVYNGKGKFKNLTFDEMGSQLAFVGDLDTTKVRVRPFGLFHYGPGKTTADLVLESGTGIMESGWTVSEHARLRFSENGGKLFFGLAPPPILPDTSLLEEEIPQVEVWSTGDGRLYTQQEVQLNRDKRQAYTAVLDTRSGQLAKLGSLEIPDVDVGDEGNAAVALGSSDLPYEKMVSWVGDTYYDLYRIDVNTGRQRKLDLVAKGNPNVSPRAKYFYWYSDPDSVWMAYSLADDRLRQITSSEVSIFYDELNDRPMHPSSYRLAGWLADDAAVLLYDRYDIWQIDPSGSRAPKRLTRGRENGISYRYVRLDPEQRFIEPNAKILLYQFDDATKESGYAWMDLASGKLDVIQQGAYSLDRRPLKAEKAEKYVYTKEDFRTFPDLIYGSGLKDGRTISNANPQQSEFSWGNVELYEWTSLDGEVLQGLLVKPDNFDPNKEYPLIVNFYERSSDGLYSHRAPQAHRSTINYSYYVSRGYVIFNPDIPYRIGYPGESCYNAVIPGVTSLIDEGFIDRDRIGVQGHSWGGYQIAYLVTKTDLFRCAEAGAPVVNMISAYGGIRWGSGMSRMFQYEHTQSRIGGTLWEYPLRYLENSPIFSVDKINTPVLIMHNDEDGAVPWYQGIEFFTAMRRLDKKAWMLNYNGEPHWPLKLANRKDFQKRMSQYFDYYLLDGPLPSWMERGVPAIEKGILQGY</sequence>
<dbReference type="GO" id="GO:0004252">
    <property type="term" value="F:serine-type endopeptidase activity"/>
    <property type="evidence" value="ECO:0007669"/>
    <property type="project" value="TreeGrafter"/>
</dbReference>
<dbReference type="AlphaFoldDB" id="A0A2D0NF73"/>
<feature type="domain" description="Peptidase S9 prolyl oligopeptidase catalytic" evidence="3">
    <location>
        <begin position="729"/>
        <end position="904"/>
    </location>
</feature>
<dbReference type="Pfam" id="PF00326">
    <property type="entry name" value="Peptidase_S9"/>
    <property type="match status" value="1"/>
</dbReference>
<dbReference type="EMBL" id="PDUD01000011">
    <property type="protein sequence ID" value="PHN07135.1"/>
    <property type="molecule type" value="Genomic_DNA"/>
</dbReference>
<proteinExistence type="predicted"/>
<evidence type="ECO:0000259" key="3">
    <source>
        <dbReference type="Pfam" id="PF00326"/>
    </source>
</evidence>
<feature type="signal peptide" evidence="2">
    <location>
        <begin position="1"/>
        <end position="26"/>
    </location>
</feature>
<keyword evidence="2" id="KW-0732">Signal</keyword>
<evidence type="ECO:0000256" key="2">
    <source>
        <dbReference type="SAM" id="SignalP"/>
    </source>
</evidence>
<dbReference type="PANTHER" id="PTHR42776:SF4">
    <property type="entry name" value="ACYLAMINO-ACID-RELEASING ENZYME"/>
    <property type="match status" value="1"/>
</dbReference>
<dbReference type="PANTHER" id="PTHR42776">
    <property type="entry name" value="SERINE PEPTIDASE S9 FAMILY MEMBER"/>
    <property type="match status" value="1"/>
</dbReference>
<protein>
    <submittedName>
        <fullName evidence="4">Peptidase S9</fullName>
    </submittedName>
</protein>
<comment type="caution">
    <text evidence="4">The sequence shown here is derived from an EMBL/GenBank/DDBJ whole genome shotgun (WGS) entry which is preliminary data.</text>
</comment>
<dbReference type="Proteomes" id="UP000223913">
    <property type="component" value="Unassembled WGS sequence"/>
</dbReference>
<feature type="chain" id="PRO_5012067572" evidence="2">
    <location>
        <begin position="27"/>
        <end position="928"/>
    </location>
</feature>
<evidence type="ECO:0000313" key="5">
    <source>
        <dbReference type="Proteomes" id="UP000223913"/>
    </source>
</evidence>
<dbReference type="InterPro" id="IPR011042">
    <property type="entry name" value="6-blade_b-propeller_TolB-like"/>
</dbReference>
<name>A0A2D0NF73_FLAN2</name>
<dbReference type="InterPro" id="IPR001375">
    <property type="entry name" value="Peptidase_S9_cat"/>
</dbReference>
<keyword evidence="1" id="KW-0378">Hydrolase</keyword>
<dbReference type="Gene3D" id="2.120.10.30">
    <property type="entry name" value="TolB, C-terminal domain"/>
    <property type="match status" value="1"/>
</dbReference>
<dbReference type="SUPFAM" id="SSF82171">
    <property type="entry name" value="DPP6 N-terminal domain-like"/>
    <property type="match status" value="1"/>
</dbReference>
<keyword evidence="5" id="KW-1185">Reference proteome</keyword>
<dbReference type="InterPro" id="IPR029058">
    <property type="entry name" value="AB_hydrolase_fold"/>
</dbReference>
<gene>
    <name evidence="4" type="ORF">CRP01_07865</name>
</gene>
<dbReference type="OrthoDB" id="9812921at2"/>
<reference evidence="4 5" key="1">
    <citation type="submission" date="2017-10" db="EMBL/GenBank/DDBJ databases">
        <title>The draft genome sequence of Lewinella nigricans NBRC 102662.</title>
        <authorList>
            <person name="Wang K."/>
        </authorList>
    </citation>
    <scope>NUCLEOTIDE SEQUENCE [LARGE SCALE GENOMIC DNA]</scope>
    <source>
        <strain evidence="4 5">NBRC 102662</strain>
    </source>
</reference>